<gene>
    <name evidence="1" type="ORF">MM415B01380_0024</name>
</gene>
<dbReference type="EMBL" id="MT141348">
    <property type="protein sequence ID" value="QJA58967.1"/>
    <property type="molecule type" value="Genomic_DNA"/>
</dbReference>
<proteinExistence type="predicted"/>
<reference evidence="1" key="1">
    <citation type="submission" date="2020-03" db="EMBL/GenBank/DDBJ databases">
        <title>The deep terrestrial virosphere.</title>
        <authorList>
            <person name="Holmfeldt K."/>
            <person name="Nilsson E."/>
            <person name="Simone D."/>
            <person name="Lopez-Fernandez M."/>
            <person name="Wu X."/>
            <person name="de Brujin I."/>
            <person name="Lundin D."/>
            <person name="Andersson A."/>
            <person name="Bertilsson S."/>
            <person name="Dopson M."/>
        </authorList>
    </citation>
    <scope>NUCLEOTIDE SEQUENCE</scope>
    <source>
        <strain evidence="1">MM415B01380</strain>
    </source>
</reference>
<name>A0A6M3IPH3_9ZZZZ</name>
<dbReference type="Gene3D" id="3.90.1480.10">
    <property type="entry name" value="Alpha-2,3-sialyltransferase"/>
    <property type="match status" value="1"/>
</dbReference>
<evidence type="ECO:0000313" key="1">
    <source>
        <dbReference type="EMBL" id="QJA58967.1"/>
    </source>
</evidence>
<dbReference type="AlphaFoldDB" id="A0A6M3IPH3"/>
<accession>A0A6M3IPH3</accession>
<protein>
    <submittedName>
        <fullName evidence="1">Uncharacterized protein</fullName>
    </submittedName>
</protein>
<organism evidence="1">
    <name type="scientific">viral metagenome</name>
    <dbReference type="NCBI Taxonomy" id="1070528"/>
    <lineage>
        <taxon>unclassified sequences</taxon>
        <taxon>metagenomes</taxon>
        <taxon>organismal metagenomes</taxon>
    </lineage>
</organism>
<sequence length="232" mass="25871">MNLSSLHNLHSGRCFLLGNGASLALAPFPLLSREPTFAVNRIAKLFPLTAFRPTFFVAASTTFDEWYYKAINAVSLSFVWDEHRSRIDAYTEHLAYFSCTHTSHYEPSAASSSWWQPDITKGVCKFGTSLLAAAQIAVYLGFSPLYFIGCDLGMDAFSLDYYTEAEQEKRTTIPPSYITSAFVAAHRIIYAASQQHHFAAYNATMGGALEVYPRVDLLELLAETTQLEPSHE</sequence>